<feature type="region of interest" description="Disordered" evidence="2">
    <location>
        <begin position="1"/>
        <end position="20"/>
    </location>
</feature>
<evidence type="ECO:0000313" key="5">
    <source>
        <dbReference type="Proteomes" id="UP001056201"/>
    </source>
</evidence>
<name>A0ABY4S8V6_AQUTE</name>
<dbReference type="CDD" id="cd00093">
    <property type="entry name" value="HTH_XRE"/>
    <property type="match status" value="1"/>
</dbReference>
<dbReference type="PANTHER" id="PTHR46797">
    <property type="entry name" value="HTH-TYPE TRANSCRIPTIONAL REGULATOR"/>
    <property type="match status" value="1"/>
</dbReference>
<dbReference type="RefSeq" id="WP_250197645.1">
    <property type="nucleotide sequence ID" value="NZ_CP097636.1"/>
</dbReference>
<reference evidence="4" key="1">
    <citation type="submission" date="2022-05" db="EMBL/GenBank/DDBJ databases">
        <title>An RpoN-dependent PEP-CTERM gene is involved in floc formation of an Aquincola tertiaricarbonis strain.</title>
        <authorList>
            <person name="Qiu D."/>
            <person name="Xia M."/>
        </authorList>
    </citation>
    <scope>NUCLEOTIDE SEQUENCE</scope>
    <source>
        <strain evidence="4">RN12</strain>
    </source>
</reference>
<sequence>MNEVAKPLKAGRPAGATSADPAVARAFGEAVVNMRREAKISQENLALLAGVDRSYMGKLERGQGAPNIVAVVRIAAALGCSAAELVRRFEAVLVTRTGDSAGDGNAEPTAQAPS</sequence>
<dbReference type="SUPFAM" id="SSF47413">
    <property type="entry name" value="lambda repressor-like DNA-binding domains"/>
    <property type="match status" value="1"/>
</dbReference>
<evidence type="ECO:0000259" key="3">
    <source>
        <dbReference type="PROSITE" id="PS50943"/>
    </source>
</evidence>
<dbReference type="InterPro" id="IPR001387">
    <property type="entry name" value="Cro/C1-type_HTH"/>
</dbReference>
<dbReference type="PROSITE" id="PS50943">
    <property type="entry name" value="HTH_CROC1"/>
    <property type="match status" value="1"/>
</dbReference>
<accession>A0ABY4S8V6</accession>
<evidence type="ECO:0000313" key="4">
    <source>
        <dbReference type="EMBL" id="URI09418.1"/>
    </source>
</evidence>
<keyword evidence="5" id="KW-1185">Reference proteome</keyword>
<dbReference type="InterPro" id="IPR050807">
    <property type="entry name" value="TransReg_Diox_bact_type"/>
</dbReference>
<protein>
    <submittedName>
        <fullName evidence="4">Helix-turn-helix domain-containing protein</fullName>
    </submittedName>
</protein>
<dbReference type="Pfam" id="PF01381">
    <property type="entry name" value="HTH_3"/>
    <property type="match status" value="1"/>
</dbReference>
<gene>
    <name evidence="4" type="ORF">MW290_28040</name>
</gene>
<organism evidence="4 5">
    <name type="scientific">Aquincola tertiaricarbonis</name>
    <dbReference type="NCBI Taxonomy" id="391953"/>
    <lineage>
        <taxon>Bacteria</taxon>
        <taxon>Pseudomonadati</taxon>
        <taxon>Pseudomonadota</taxon>
        <taxon>Betaproteobacteria</taxon>
        <taxon>Burkholderiales</taxon>
        <taxon>Sphaerotilaceae</taxon>
        <taxon>Aquincola</taxon>
    </lineage>
</organism>
<feature type="domain" description="HTH cro/C1-type" evidence="3">
    <location>
        <begin position="31"/>
        <end position="85"/>
    </location>
</feature>
<dbReference type="Gene3D" id="1.10.260.40">
    <property type="entry name" value="lambda repressor-like DNA-binding domains"/>
    <property type="match status" value="1"/>
</dbReference>
<keyword evidence="1" id="KW-0238">DNA-binding</keyword>
<dbReference type="Proteomes" id="UP001056201">
    <property type="component" value="Chromosome 2"/>
</dbReference>
<dbReference type="PANTHER" id="PTHR46797:SF1">
    <property type="entry name" value="METHYLPHOSPHONATE SYNTHASE"/>
    <property type="match status" value="1"/>
</dbReference>
<evidence type="ECO:0000256" key="2">
    <source>
        <dbReference type="SAM" id="MobiDB-lite"/>
    </source>
</evidence>
<proteinExistence type="predicted"/>
<dbReference type="EMBL" id="CP097636">
    <property type="protein sequence ID" value="URI09418.1"/>
    <property type="molecule type" value="Genomic_DNA"/>
</dbReference>
<evidence type="ECO:0000256" key="1">
    <source>
        <dbReference type="ARBA" id="ARBA00023125"/>
    </source>
</evidence>
<dbReference type="InterPro" id="IPR010982">
    <property type="entry name" value="Lambda_DNA-bd_dom_sf"/>
</dbReference>
<dbReference type="SMART" id="SM00530">
    <property type="entry name" value="HTH_XRE"/>
    <property type="match status" value="1"/>
</dbReference>